<dbReference type="EMBL" id="KZ995090">
    <property type="protein sequence ID" value="RKO91387.1"/>
    <property type="molecule type" value="Genomic_DNA"/>
</dbReference>
<evidence type="ECO:0000256" key="2">
    <source>
        <dbReference type="SAM" id="MobiDB-lite"/>
    </source>
</evidence>
<feature type="compositionally biased region" description="Low complexity" evidence="2">
    <location>
        <begin position="60"/>
        <end position="74"/>
    </location>
</feature>
<feature type="compositionally biased region" description="Pro residues" evidence="2">
    <location>
        <begin position="511"/>
        <end position="537"/>
    </location>
</feature>
<protein>
    <submittedName>
        <fullName evidence="3">Uncharacterized protein</fullName>
    </submittedName>
</protein>
<feature type="compositionally biased region" description="Low complexity" evidence="2">
    <location>
        <begin position="255"/>
        <end position="268"/>
    </location>
</feature>
<feature type="compositionally biased region" description="Acidic residues" evidence="2">
    <location>
        <begin position="658"/>
        <end position="675"/>
    </location>
</feature>
<feature type="region of interest" description="Disordered" evidence="2">
    <location>
        <begin position="831"/>
        <end position="855"/>
    </location>
</feature>
<dbReference type="Proteomes" id="UP000269721">
    <property type="component" value="Unassembled WGS sequence"/>
</dbReference>
<feature type="compositionally biased region" description="Basic and acidic residues" evidence="2">
    <location>
        <begin position="91"/>
        <end position="103"/>
    </location>
</feature>
<feature type="compositionally biased region" description="Low complexity" evidence="2">
    <location>
        <begin position="10"/>
        <end position="31"/>
    </location>
</feature>
<dbReference type="PANTHER" id="PTHR48148:SF3">
    <property type="entry name" value="KERATINOCYTE PROLINE-RICH PROTEIN"/>
    <property type="match status" value="1"/>
</dbReference>
<feature type="coiled-coil region" evidence="1">
    <location>
        <begin position="740"/>
        <end position="769"/>
    </location>
</feature>
<keyword evidence="1" id="KW-0175">Coiled coil</keyword>
<feature type="non-terminal residue" evidence="3">
    <location>
        <position position="1"/>
    </location>
</feature>
<evidence type="ECO:0000313" key="4">
    <source>
        <dbReference type="Proteomes" id="UP000269721"/>
    </source>
</evidence>
<evidence type="ECO:0000256" key="1">
    <source>
        <dbReference type="SAM" id="Coils"/>
    </source>
</evidence>
<organism evidence="3 4">
    <name type="scientific">Blyttiomyces helicus</name>
    <dbReference type="NCBI Taxonomy" id="388810"/>
    <lineage>
        <taxon>Eukaryota</taxon>
        <taxon>Fungi</taxon>
        <taxon>Fungi incertae sedis</taxon>
        <taxon>Chytridiomycota</taxon>
        <taxon>Chytridiomycota incertae sedis</taxon>
        <taxon>Chytridiomycetes</taxon>
        <taxon>Chytridiomycetes incertae sedis</taxon>
        <taxon>Blyttiomyces</taxon>
    </lineage>
</organism>
<feature type="region of interest" description="Disordered" evidence="2">
    <location>
        <begin position="658"/>
        <end position="684"/>
    </location>
</feature>
<feature type="region of interest" description="Disordered" evidence="2">
    <location>
        <begin position="231"/>
        <end position="318"/>
    </location>
</feature>
<gene>
    <name evidence="3" type="ORF">BDK51DRAFT_48978</name>
</gene>
<feature type="region of interest" description="Disordered" evidence="2">
    <location>
        <begin position="507"/>
        <end position="548"/>
    </location>
</feature>
<feature type="region of interest" description="Disordered" evidence="2">
    <location>
        <begin position="577"/>
        <end position="599"/>
    </location>
</feature>
<name>A0A4V1IRV6_9FUNG</name>
<accession>A0A4V1IRV6</accession>
<sequence>APTVPPSPAPSTSTRASVNSAPSAPSSFADPPKFDYIGSLLSADSRRPSLDRRSLPLVPPSSSQSASSPASSPPRQKREKQVQLQVQLPAPRKEDAAAAEKKRSSVSASPKRVSGGLGRASRNSIGLIPLPRSRNSDLIERPTSPPVRDPEVALDFEKLLLTMETKKMSSTPERMKEIEVKSSTVRKLEAKSATTETDTSYLRTASLDDDDDIARPRAIESHWAEFLKNTGPEDVGLASRPPRVLSPTASRQTSKESISSKSPNPSSILIASPSPVRAAPVQHSRASLLATRSLDSSIDDSRRREPADSDDELFGSTAKPRPEISLAEFLSTTEPPRDNAAYGYEPVDAKRGKRKAGGGLKIFSLTRKGASASAAVGDNLSGSKSASLPRAGKKYVMIHVPATASAGIDARASDNAGARALTASVPNLRALGPEIATQTAVAASAPDLRTTTPVQAQIRVASPRPQYPVVVELTAPRRHVSLPIQATEALFAEGMDPIRGDDRGAIAAVPLLPPTPPRSPPPPRPKPAPPTNLPPPTRASSCIPAPDPSAPAPAIDVLLRSLGALDPAFLALADTANDLPRSTTPHPSAPSQAPHPSLNRTTFATQTEPLPTVTAAGTQTGATDFSRDMEAQTDPTPGTADASVQTLHDVLVVETIYVDDDDNDDDDYPYEDPEEGPNSGDLDRFWGSAHEADKWTATAMAADIVREIVDAATDSVPESHAIASELVAELVERATVDTALAAARREIEAVTAELELERARLRASEAERVRVSVMYEQLARLAYANMDLRRGRHARALVLQSSRKAETEGRDSDLVIRGLNNRAVLQYAPDMTRPIKKEEERRERDARKASRSEGQWNQTSVQRIVARLGPHVVIIPRPVERIGPGLIRRVASRGDLVDRVSPPKRVLSRPKSASRPPTLPLVEMTPVPNKSLWFLLYFAAGLVWVSAAFTLLQGQEATFQLVSEGSRVTSSWIRAMLTSNTKPAEAPPSPKVDPLAALPPPPPPRFIIPASRRPGIGNAVAEYNFPLRLAQQYNLTFIHTPIFCSRVSEDACNELFQTASLATTWTLPVIRNALDNGLLREVILLGEDVANVTDIIEREQGGGIVFTLGEIHDDYVFEHTADFWTSTYHRARAIEMTNYTTPTDLPYCQLLPAKMRDPRLVHIAIHVRHGDILRLVRQHSSDKHALRFLPNRYFITILNDLQSLLPADLTTLTVFTDGEARKVREIVANFPGQAMVLAASAADSGTDSLKALAAADILIGSKSGFTQLAALLSGHSVKVVPRWYWPSYAGIANVIDVDEHGKDRAEFKRNFRTTWEAYVEGYAGDPPASCRGRSVEEMRKIGETVAAFMEGKKHRTRGRLLQ</sequence>
<dbReference type="PANTHER" id="PTHR48148">
    <property type="entry name" value="KERATINOCYTE PROLINE-RICH PROTEIN"/>
    <property type="match status" value="1"/>
</dbReference>
<feature type="region of interest" description="Disordered" evidence="2">
    <location>
        <begin position="165"/>
        <end position="213"/>
    </location>
</feature>
<feature type="compositionally biased region" description="Low complexity" evidence="2">
    <location>
        <begin position="582"/>
        <end position="597"/>
    </location>
</feature>
<reference evidence="4" key="1">
    <citation type="journal article" date="2018" name="Nat. Microbiol.">
        <title>Leveraging single-cell genomics to expand the fungal tree of life.</title>
        <authorList>
            <person name="Ahrendt S.R."/>
            <person name="Quandt C.A."/>
            <person name="Ciobanu D."/>
            <person name="Clum A."/>
            <person name="Salamov A."/>
            <person name="Andreopoulos B."/>
            <person name="Cheng J.F."/>
            <person name="Woyke T."/>
            <person name="Pelin A."/>
            <person name="Henrissat B."/>
            <person name="Reynolds N.K."/>
            <person name="Benny G.L."/>
            <person name="Smith M.E."/>
            <person name="James T.Y."/>
            <person name="Grigoriev I.V."/>
        </authorList>
    </citation>
    <scope>NUCLEOTIDE SEQUENCE [LARGE SCALE GENOMIC DNA]</scope>
</reference>
<proteinExistence type="predicted"/>
<feature type="compositionally biased region" description="Polar residues" evidence="2">
    <location>
        <begin position="192"/>
        <end position="203"/>
    </location>
</feature>
<feature type="compositionally biased region" description="Basic and acidic residues" evidence="2">
    <location>
        <begin position="173"/>
        <end position="190"/>
    </location>
</feature>
<feature type="compositionally biased region" description="Basic and acidic residues" evidence="2">
    <location>
        <begin position="44"/>
        <end position="54"/>
    </location>
</feature>
<feature type="region of interest" description="Disordered" evidence="2">
    <location>
        <begin position="1"/>
        <end position="151"/>
    </location>
</feature>
<evidence type="ECO:0000313" key="3">
    <source>
        <dbReference type="EMBL" id="RKO91387.1"/>
    </source>
</evidence>
<dbReference type="OrthoDB" id="5382203at2759"/>
<keyword evidence="4" id="KW-1185">Reference proteome</keyword>
<feature type="compositionally biased region" description="Basic and acidic residues" evidence="2">
    <location>
        <begin position="833"/>
        <end position="851"/>
    </location>
</feature>